<reference evidence="3 4" key="1">
    <citation type="submission" date="2024-10" db="EMBL/GenBank/DDBJ databases">
        <title>The Natural Products Discovery Center: Release of the First 8490 Sequenced Strains for Exploring Actinobacteria Biosynthetic Diversity.</title>
        <authorList>
            <person name="Kalkreuter E."/>
            <person name="Kautsar S.A."/>
            <person name="Yang D."/>
            <person name="Bader C.D."/>
            <person name="Teijaro C.N."/>
            <person name="Fluegel L."/>
            <person name="Davis C.M."/>
            <person name="Simpson J.R."/>
            <person name="Lauterbach L."/>
            <person name="Steele A.D."/>
            <person name="Gui C."/>
            <person name="Meng S."/>
            <person name="Li G."/>
            <person name="Viehrig K."/>
            <person name="Ye F."/>
            <person name="Su P."/>
            <person name="Kiefer A.F."/>
            <person name="Nichols A."/>
            <person name="Cepeda A.J."/>
            <person name="Yan W."/>
            <person name="Fan B."/>
            <person name="Jiang Y."/>
            <person name="Adhikari A."/>
            <person name="Zheng C.-J."/>
            <person name="Schuster L."/>
            <person name="Cowan T.M."/>
            <person name="Smanski M.J."/>
            <person name="Chevrette M.G."/>
            <person name="De Carvalho L.P.S."/>
            <person name="Shen B."/>
        </authorList>
    </citation>
    <scope>NUCLEOTIDE SEQUENCE [LARGE SCALE GENOMIC DNA]</scope>
    <source>
        <strain evidence="3 4">NPDC087220</strain>
    </source>
</reference>
<name>A0ABW8ED41_STRT5</name>
<keyword evidence="2" id="KW-0732">Signal</keyword>
<evidence type="ECO:0000313" key="3">
    <source>
        <dbReference type="EMBL" id="MFJ2821146.1"/>
    </source>
</evidence>
<dbReference type="PROSITE" id="PS51257">
    <property type="entry name" value="PROKAR_LIPOPROTEIN"/>
    <property type="match status" value="1"/>
</dbReference>
<proteinExistence type="predicted"/>
<evidence type="ECO:0000313" key="4">
    <source>
        <dbReference type="Proteomes" id="UP001617351"/>
    </source>
</evidence>
<sequence>MELRRAALPLPLTLAALVLATGCVTVRPEGPAPSEPPAPAAGRDASVALPLSPLPAGGRTIAESPSAPAVSSAPSAAPAPRRQRSEADRAPREARKPPRAAAPAAPAKRRKAPARPAPRHAYDMASLCEAAKGTVSPSIVALCG</sequence>
<feature type="chain" id="PRO_5046677525" description="Lipoprotein" evidence="2">
    <location>
        <begin position="21"/>
        <end position="144"/>
    </location>
</feature>
<feature type="signal peptide" evidence="2">
    <location>
        <begin position="1"/>
        <end position="20"/>
    </location>
</feature>
<keyword evidence="4" id="KW-1185">Reference proteome</keyword>
<comment type="caution">
    <text evidence="3">The sequence shown here is derived from an EMBL/GenBank/DDBJ whole genome shotgun (WGS) entry which is preliminary data.</text>
</comment>
<protein>
    <recommendedName>
        <fullName evidence="5">Lipoprotein</fullName>
    </recommendedName>
</protein>
<evidence type="ECO:0000256" key="2">
    <source>
        <dbReference type="SAM" id="SignalP"/>
    </source>
</evidence>
<dbReference type="RefSeq" id="WP_402378785.1">
    <property type="nucleotide sequence ID" value="NZ_JBIUYY010000003.1"/>
</dbReference>
<feature type="compositionally biased region" description="Low complexity" evidence="1">
    <location>
        <begin position="62"/>
        <end position="80"/>
    </location>
</feature>
<feature type="compositionally biased region" description="Basic and acidic residues" evidence="1">
    <location>
        <begin position="83"/>
        <end position="96"/>
    </location>
</feature>
<feature type="compositionally biased region" description="Pro residues" evidence="1">
    <location>
        <begin position="30"/>
        <end position="39"/>
    </location>
</feature>
<accession>A0ABW8ED41</accession>
<gene>
    <name evidence="3" type="ORF">ACIO7M_08545</name>
</gene>
<evidence type="ECO:0008006" key="5">
    <source>
        <dbReference type="Google" id="ProtNLM"/>
    </source>
</evidence>
<dbReference type="Proteomes" id="UP001617351">
    <property type="component" value="Unassembled WGS sequence"/>
</dbReference>
<organism evidence="3 4">
    <name type="scientific">Streptomyces toxytricini</name>
    <name type="common">Actinomyces toxytricini</name>
    <dbReference type="NCBI Taxonomy" id="67369"/>
    <lineage>
        <taxon>Bacteria</taxon>
        <taxon>Bacillati</taxon>
        <taxon>Actinomycetota</taxon>
        <taxon>Actinomycetes</taxon>
        <taxon>Kitasatosporales</taxon>
        <taxon>Streptomycetaceae</taxon>
        <taxon>Streptomyces</taxon>
    </lineage>
</organism>
<evidence type="ECO:0000256" key="1">
    <source>
        <dbReference type="SAM" id="MobiDB-lite"/>
    </source>
</evidence>
<dbReference type="EMBL" id="JBIUYY010000003">
    <property type="protein sequence ID" value="MFJ2821146.1"/>
    <property type="molecule type" value="Genomic_DNA"/>
</dbReference>
<feature type="region of interest" description="Disordered" evidence="1">
    <location>
        <begin position="27"/>
        <end position="119"/>
    </location>
</feature>